<dbReference type="PANTHER" id="PTHR43771">
    <property type="entry name" value="PHOSPHOMANNOMUTASE"/>
    <property type="match status" value="1"/>
</dbReference>
<dbReference type="InterPro" id="IPR016066">
    <property type="entry name" value="A-D-PHexomutase_CS"/>
</dbReference>
<dbReference type="KEGG" id="sti:Sthe_0941"/>
<dbReference type="InParanoid" id="D1C2B1"/>
<keyword evidence="6 12" id="KW-0413">Isomerase</keyword>
<evidence type="ECO:0000256" key="2">
    <source>
        <dbReference type="ARBA" id="ARBA00010231"/>
    </source>
</evidence>
<evidence type="ECO:0000256" key="4">
    <source>
        <dbReference type="ARBA" id="ARBA00022723"/>
    </source>
</evidence>
<dbReference type="Proteomes" id="UP000002027">
    <property type="component" value="Chromosome 1"/>
</dbReference>
<evidence type="ECO:0000259" key="8">
    <source>
        <dbReference type="Pfam" id="PF00408"/>
    </source>
</evidence>
<keyword evidence="5 7" id="KW-0460">Magnesium</keyword>
<dbReference type="eggNOG" id="COG1109">
    <property type="taxonomic scope" value="Bacteria"/>
</dbReference>
<dbReference type="Pfam" id="PF02880">
    <property type="entry name" value="PGM_PMM_III"/>
    <property type="match status" value="1"/>
</dbReference>
<evidence type="ECO:0000256" key="3">
    <source>
        <dbReference type="ARBA" id="ARBA00022553"/>
    </source>
</evidence>
<dbReference type="InterPro" id="IPR005845">
    <property type="entry name" value="A-D-PHexomutase_a/b/a-II"/>
</dbReference>
<dbReference type="SUPFAM" id="SSF53738">
    <property type="entry name" value="Phosphoglucomutase, first 3 domains"/>
    <property type="match status" value="2"/>
</dbReference>
<dbReference type="PRINTS" id="PR00509">
    <property type="entry name" value="PGMPMM"/>
</dbReference>
<feature type="domain" description="Alpha-D-phosphohexomutase C-terminal" evidence="8">
    <location>
        <begin position="407"/>
        <end position="457"/>
    </location>
</feature>
<dbReference type="EMBL" id="CP001823">
    <property type="protein sequence ID" value="ACZ38378.1"/>
    <property type="molecule type" value="Genomic_DNA"/>
</dbReference>
<dbReference type="Gene3D" id="3.30.310.50">
    <property type="entry name" value="Alpha-D-phosphohexomutase, C-terminal domain"/>
    <property type="match status" value="1"/>
</dbReference>
<dbReference type="GO" id="GO:0000287">
    <property type="term" value="F:magnesium ion binding"/>
    <property type="evidence" value="ECO:0007669"/>
    <property type="project" value="InterPro"/>
</dbReference>
<reference evidence="13" key="1">
    <citation type="submission" date="2009-11" db="EMBL/GenBank/DDBJ databases">
        <title>The complete chromosome 1 of Sphaerobacter thermophilus DSM 20745.</title>
        <authorList>
            <person name="Lucas S."/>
            <person name="Copeland A."/>
            <person name="Lapidus A."/>
            <person name="Glavina del Rio T."/>
            <person name="Dalin E."/>
            <person name="Tice H."/>
            <person name="Bruce D."/>
            <person name="Goodwin L."/>
            <person name="Pitluck S."/>
            <person name="Kyrpides N."/>
            <person name="Mavromatis K."/>
            <person name="Ivanova N."/>
            <person name="Mikhailova N."/>
            <person name="LaButti K.M."/>
            <person name="Clum A."/>
            <person name="Sun H.I."/>
            <person name="Brettin T."/>
            <person name="Detter J.C."/>
            <person name="Han C."/>
            <person name="Larimer F."/>
            <person name="Land M."/>
            <person name="Hauser L."/>
            <person name="Markowitz V."/>
            <person name="Cheng J.F."/>
            <person name="Hugenholtz P."/>
            <person name="Woyke T."/>
            <person name="Wu D."/>
            <person name="Steenblock K."/>
            <person name="Schneider S."/>
            <person name="Pukall R."/>
            <person name="Goeker M."/>
            <person name="Klenk H.P."/>
            <person name="Eisen J.A."/>
        </authorList>
    </citation>
    <scope>NUCLEOTIDE SEQUENCE [LARGE SCALE GENOMIC DNA]</scope>
    <source>
        <strain evidence="13">ATCC 49802 / DSM 20745 / S 6022</strain>
    </source>
</reference>
<dbReference type="SUPFAM" id="SSF55957">
    <property type="entry name" value="Phosphoglucomutase, C-terminal domain"/>
    <property type="match status" value="1"/>
</dbReference>
<dbReference type="HOGENOM" id="CLU_016950_7_1_0"/>
<dbReference type="Gene3D" id="3.40.120.10">
    <property type="entry name" value="Alpha-D-Glucose-1,6-Bisphosphate, subunit A, domain 3"/>
    <property type="match status" value="3"/>
</dbReference>
<gene>
    <name evidence="12" type="ordered locus">Sthe_0941</name>
</gene>
<dbReference type="InterPro" id="IPR005843">
    <property type="entry name" value="A-D-PHexomutase_C"/>
</dbReference>
<dbReference type="InterPro" id="IPR005844">
    <property type="entry name" value="A-D-PHexomutase_a/b/a-I"/>
</dbReference>
<proteinExistence type="inferred from homology"/>
<dbReference type="InterPro" id="IPR005846">
    <property type="entry name" value="A-D-PHexomutase_a/b/a-III"/>
</dbReference>
<evidence type="ECO:0000259" key="11">
    <source>
        <dbReference type="Pfam" id="PF02880"/>
    </source>
</evidence>
<evidence type="ECO:0000259" key="10">
    <source>
        <dbReference type="Pfam" id="PF02879"/>
    </source>
</evidence>
<dbReference type="STRING" id="479434.Sthe_0941"/>
<evidence type="ECO:0000313" key="12">
    <source>
        <dbReference type="EMBL" id="ACZ38378.1"/>
    </source>
</evidence>
<reference evidence="12 13" key="2">
    <citation type="journal article" date="2010" name="Stand. Genomic Sci.">
        <title>Complete genome sequence of Desulfohalobium retbaense type strain (HR(100)).</title>
        <authorList>
            <person name="Spring S."/>
            <person name="Nolan M."/>
            <person name="Lapidus A."/>
            <person name="Glavina Del Rio T."/>
            <person name="Copeland A."/>
            <person name="Tice H."/>
            <person name="Cheng J.F."/>
            <person name="Lucas S."/>
            <person name="Land M."/>
            <person name="Chen F."/>
            <person name="Bruce D."/>
            <person name="Goodwin L."/>
            <person name="Pitluck S."/>
            <person name="Ivanova N."/>
            <person name="Mavromatis K."/>
            <person name="Mikhailova N."/>
            <person name="Pati A."/>
            <person name="Chen A."/>
            <person name="Palaniappan K."/>
            <person name="Hauser L."/>
            <person name="Chang Y.J."/>
            <person name="Jeffries C.D."/>
            <person name="Munk C."/>
            <person name="Kiss H."/>
            <person name="Chain P."/>
            <person name="Han C."/>
            <person name="Brettin T."/>
            <person name="Detter J.C."/>
            <person name="Schuler E."/>
            <person name="Goker M."/>
            <person name="Rohde M."/>
            <person name="Bristow J."/>
            <person name="Eisen J.A."/>
            <person name="Markowitz V."/>
            <person name="Hugenholtz P."/>
            <person name="Kyrpides N.C."/>
            <person name="Klenk H.P."/>
        </authorList>
    </citation>
    <scope>NUCLEOTIDE SEQUENCE [LARGE SCALE GENOMIC DNA]</scope>
    <source>
        <strain evidence="13">ATCC 49802 / DSM 20745 / S 6022</strain>
    </source>
</reference>
<dbReference type="GO" id="GO:0005975">
    <property type="term" value="P:carbohydrate metabolic process"/>
    <property type="evidence" value="ECO:0007669"/>
    <property type="project" value="InterPro"/>
</dbReference>
<keyword evidence="13" id="KW-1185">Reference proteome</keyword>
<evidence type="ECO:0000256" key="6">
    <source>
        <dbReference type="ARBA" id="ARBA00023235"/>
    </source>
</evidence>
<protein>
    <submittedName>
        <fullName evidence="12">Phosphomannomutase</fullName>
        <ecNumber evidence="12">5.4.2.8</ecNumber>
    </submittedName>
</protein>
<organism evidence="12 13">
    <name type="scientific">Sphaerobacter thermophilus (strain ATCC 49802 / DSM 20745 / KCCM 41009 / NCIMB 13125 / S 6022)</name>
    <dbReference type="NCBI Taxonomy" id="479434"/>
    <lineage>
        <taxon>Bacteria</taxon>
        <taxon>Pseudomonadati</taxon>
        <taxon>Thermomicrobiota</taxon>
        <taxon>Thermomicrobia</taxon>
        <taxon>Sphaerobacterales</taxon>
        <taxon>Sphaerobacterineae</taxon>
        <taxon>Sphaerobacteraceae</taxon>
        <taxon>Sphaerobacter</taxon>
    </lineage>
</organism>
<evidence type="ECO:0000259" key="9">
    <source>
        <dbReference type="Pfam" id="PF02878"/>
    </source>
</evidence>
<sequence>MAIQFGTDGWRAVIADEFTFASVRAVARAYALMLHEQVTERRPQVVVGYDRRFASDAFARAAAETLAAAGVSVHLARRPLPTPAISWATVALGADGALVITASHNPPLYNGIKLKTAAGASAPPALVRRVEALLGADRETGGTAAPVVEIDPTDDYLAGLRSAVNLPRILSAGLTVVADAMFGAAAGLLPLLLNGDATETIEINAAHNPLFPGLKGPEPVERNLARLKKVVADGGATLGVAFDGDGDRIGVVDERGEYVSTQHVFGLLARYVLEVRKTRGPIVKSVTGSAMVDRLAERAGVPVVETATGFSRIAEAMQEEGAILGGEESGGYAFGFHLPERDGLLAALLLLDYLVQSGKPLSALLAEMEAAIGPWHYRRVDVPLAPEVAAKVVAQVQASEWPSRIAGMPLAGVRDIDGVKLEFEDGSWLLLRPSGTEPLLRLYAEAHSPDDVDALLAAGREFLGI</sequence>
<dbReference type="GO" id="GO:0004615">
    <property type="term" value="F:phosphomannomutase activity"/>
    <property type="evidence" value="ECO:0007669"/>
    <property type="project" value="UniProtKB-EC"/>
</dbReference>
<dbReference type="RefSeq" id="WP_012871425.1">
    <property type="nucleotide sequence ID" value="NC_013523.1"/>
</dbReference>
<comment type="similarity">
    <text evidence="2 7">Belongs to the phosphohexose mutase family.</text>
</comment>
<evidence type="ECO:0000256" key="7">
    <source>
        <dbReference type="RuleBase" id="RU004326"/>
    </source>
</evidence>
<dbReference type="InterPro" id="IPR036900">
    <property type="entry name" value="A-D-PHexomutase_C_sf"/>
</dbReference>
<feature type="domain" description="Alpha-D-phosphohexomutase alpha/beta/alpha" evidence="10">
    <location>
        <begin position="154"/>
        <end position="256"/>
    </location>
</feature>
<dbReference type="PROSITE" id="PS00710">
    <property type="entry name" value="PGM_PMM"/>
    <property type="match status" value="1"/>
</dbReference>
<name>D1C2B1_SPHTD</name>
<dbReference type="PANTHER" id="PTHR43771:SF1">
    <property type="entry name" value="PHOSPHOMANNOMUTASE"/>
    <property type="match status" value="1"/>
</dbReference>
<evidence type="ECO:0000256" key="1">
    <source>
        <dbReference type="ARBA" id="ARBA00001946"/>
    </source>
</evidence>
<feature type="domain" description="Alpha-D-phosphohexomutase alpha/beta/alpha" evidence="9">
    <location>
        <begin position="4"/>
        <end position="135"/>
    </location>
</feature>
<feature type="domain" description="Alpha-D-phosphohexomutase alpha/beta/alpha" evidence="11">
    <location>
        <begin position="262"/>
        <end position="368"/>
    </location>
</feature>
<dbReference type="EC" id="5.4.2.8" evidence="12"/>
<comment type="cofactor">
    <cofactor evidence="1">
        <name>Mg(2+)</name>
        <dbReference type="ChEBI" id="CHEBI:18420"/>
    </cofactor>
</comment>
<keyword evidence="3" id="KW-0597">Phosphoprotein</keyword>
<dbReference type="Pfam" id="PF02879">
    <property type="entry name" value="PGM_PMM_II"/>
    <property type="match status" value="1"/>
</dbReference>
<dbReference type="Pfam" id="PF02878">
    <property type="entry name" value="PGM_PMM_I"/>
    <property type="match status" value="1"/>
</dbReference>
<accession>D1C2B1</accession>
<dbReference type="Pfam" id="PF00408">
    <property type="entry name" value="PGM_PMM_IV"/>
    <property type="match status" value="1"/>
</dbReference>
<keyword evidence="4 7" id="KW-0479">Metal-binding</keyword>
<dbReference type="InterPro" id="IPR005841">
    <property type="entry name" value="Alpha-D-phosphohexomutase_SF"/>
</dbReference>
<dbReference type="InterPro" id="IPR016055">
    <property type="entry name" value="A-D-PHexomutase_a/b/a-I/II/III"/>
</dbReference>
<evidence type="ECO:0000256" key="5">
    <source>
        <dbReference type="ARBA" id="ARBA00022842"/>
    </source>
</evidence>
<evidence type="ECO:0000313" key="13">
    <source>
        <dbReference type="Proteomes" id="UP000002027"/>
    </source>
</evidence>
<dbReference type="AlphaFoldDB" id="D1C2B1"/>